<accession>A0A4U8S9Y7</accession>
<evidence type="ECO:0000313" key="2">
    <source>
        <dbReference type="Proteomes" id="UP000029878"/>
    </source>
</evidence>
<dbReference type="RefSeq" id="WP_034345426.1">
    <property type="nucleotide sequence ID" value="NZ_FZNG01000054.1"/>
</dbReference>
<dbReference type="Proteomes" id="UP000029878">
    <property type="component" value="Unassembled WGS sequence"/>
</dbReference>
<organism evidence="1 2">
    <name type="scientific">Helicobacter trogontum</name>
    <dbReference type="NCBI Taxonomy" id="50960"/>
    <lineage>
        <taxon>Bacteria</taxon>
        <taxon>Pseudomonadati</taxon>
        <taxon>Campylobacterota</taxon>
        <taxon>Epsilonproteobacteria</taxon>
        <taxon>Campylobacterales</taxon>
        <taxon>Helicobacteraceae</taxon>
        <taxon>Helicobacter</taxon>
    </lineage>
</organism>
<evidence type="ECO:0000313" key="1">
    <source>
        <dbReference type="EMBL" id="TLD82771.1"/>
    </source>
</evidence>
<name>A0A4U8S9Y7_9HELI</name>
<sequence>MLFRYLLGAILFSHIAFAYKCYESYCSHFGAGIGAAYANFQASNMPNFSSTGGYLSLHTNYYSKWLAFNYSLQTGLLNVVQHGHIQGLSNVNPPSSVGGFVLMDINAGLNLGSLKTPILLTLSLPINMYNLGWNIKQRLLTESIFMGFNLYSSTKLTNRFILAYQFGYGYNIWGRYRIDSYGNIAAMQGGHRFLLDLSLLYKRKDAESIFYKKQKADFYVSLKAIYYILEPSKTIHINNTPVYYNASNNLMLNLEFGIGFGISPSAFSKTLSHSP</sequence>
<reference evidence="1 2" key="1">
    <citation type="journal article" date="2014" name="Genome Announc.">
        <title>Draft genome sequences of eight enterohepatic helicobacter species isolated from both laboratory and wild rodents.</title>
        <authorList>
            <person name="Sheh A."/>
            <person name="Shen Z."/>
            <person name="Fox J.G."/>
        </authorList>
    </citation>
    <scope>NUCLEOTIDE SEQUENCE [LARGE SCALE GENOMIC DNA]</scope>
    <source>
        <strain evidence="1 2">ATCC 700114</strain>
    </source>
</reference>
<comment type="caution">
    <text evidence="1">The sequence shown here is derived from an EMBL/GenBank/DDBJ whole genome shotgun (WGS) entry which is preliminary data.</text>
</comment>
<proteinExistence type="predicted"/>
<dbReference type="EMBL" id="JRPL02000015">
    <property type="protein sequence ID" value="TLD82771.1"/>
    <property type="molecule type" value="Genomic_DNA"/>
</dbReference>
<gene>
    <name evidence="1" type="ORF">LS81_006705</name>
</gene>
<dbReference type="OrthoDB" id="5329653at2"/>
<dbReference type="AlphaFoldDB" id="A0A4U8S9Y7"/>
<protein>
    <submittedName>
        <fullName evidence="1">Uncharacterized protein</fullName>
    </submittedName>
</protein>